<keyword evidence="2" id="KW-0547">Nucleotide-binding</keyword>
<dbReference type="SUPFAM" id="SSF54211">
    <property type="entry name" value="Ribosomal protein S5 domain 2-like"/>
    <property type="match status" value="1"/>
</dbReference>
<dbReference type="Pfam" id="PF01078">
    <property type="entry name" value="Mg_chelatase"/>
    <property type="match status" value="1"/>
</dbReference>
<dbReference type="GO" id="GO:0003677">
    <property type="term" value="F:DNA binding"/>
    <property type="evidence" value="ECO:0007669"/>
    <property type="project" value="InterPro"/>
</dbReference>
<dbReference type="Gene3D" id="3.40.50.300">
    <property type="entry name" value="P-loop containing nucleotide triphosphate hydrolases"/>
    <property type="match status" value="1"/>
</dbReference>
<evidence type="ECO:0000259" key="4">
    <source>
        <dbReference type="PROSITE" id="PS50051"/>
    </source>
</evidence>
<dbReference type="InterPro" id="IPR014721">
    <property type="entry name" value="Ribsml_uS5_D2-typ_fold_subgr"/>
</dbReference>
<gene>
    <name evidence="5" type="ordered locus">Hneap_2393</name>
</gene>
<keyword evidence="3" id="KW-0067">ATP-binding</keyword>
<dbReference type="PANTHER" id="PTHR32039:SF7">
    <property type="entry name" value="COMPETENCE PROTEIN COMM"/>
    <property type="match status" value="1"/>
</dbReference>
<comment type="similarity">
    <text evidence="1">Belongs to the Mg-chelatase subunits D/I family. ComM subfamily.</text>
</comment>
<dbReference type="NCBIfam" id="TIGR00368">
    <property type="entry name" value="YifB family Mg chelatase-like AAA ATPase"/>
    <property type="match status" value="1"/>
</dbReference>
<reference evidence="5 6" key="1">
    <citation type="submission" date="2009-10" db="EMBL/GenBank/DDBJ databases">
        <title>Complete sequence of Halothiobacillus neapolitanus c2.</title>
        <authorList>
            <consortium name="US DOE Joint Genome Institute"/>
            <person name="Lucas S."/>
            <person name="Copeland A."/>
            <person name="Lapidus A."/>
            <person name="Glavina del Rio T."/>
            <person name="Tice H."/>
            <person name="Bruce D."/>
            <person name="Goodwin L."/>
            <person name="Pitluck S."/>
            <person name="Davenport K."/>
            <person name="Brettin T."/>
            <person name="Detter J.C."/>
            <person name="Han C."/>
            <person name="Tapia R."/>
            <person name="Larimer F."/>
            <person name="Land M."/>
            <person name="Hauser L."/>
            <person name="Kyrpides N."/>
            <person name="Mikhailova N."/>
            <person name="Kerfeld C."/>
            <person name="Cannon G."/>
            <person name="Heinhort S."/>
        </authorList>
    </citation>
    <scope>NUCLEOTIDE SEQUENCE [LARGE SCALE GENOMIC DNA]</scope>
    <source>
        <strain evidence="6">ATCC 23641 / c2</strain>
    </source>
</reference>
<proteinExistence type="inferred from homology"/>
<dbReference type="OrthoDB" id="9813147at2"/>
<dbReference type="PROSITE" id="PS50051">
    <property type="entry name" value="MCM_2"/>
    <property type="match status" value="1"/>
</dbReference>
<evidence type="ECO:0000313" key="6">
    <source>
        <dbReference type="Proteomes" id="UP000009102"/>
    </source>
</evidence>
<dbReference type="PANTHER" id="PTHR32039">
    <property type="entry name" value="MAGNESIUM-CHELATASE SUBUNIT CHLI"/>
    <property type="match status" value="1"/>
</dbReference>
<dbReference type="EMBL" id="CP001801">
    <property type="protein sequence ID" value="ACX97202.1"/>
    <property type="molecule type" value="Genomic_DNA"/>
</dbReference>
<dbReference type="RefSeq" id="WP_012825233.1">
    <property type="nucleotide sequence ID" value="NC_013422.1"/>
</dbReference>
<keyword evidence="6" id="KW-1185">Reference proteome</keyword>
<dbReference type="Pfam" id="PF13335">
    <property type="entry name" value="Mg_chelatase_C"/>
    <property type="match status" value="1"/>
</dbReference>
<evidence type="ECO:0000256" key="3">
    <source>
        <dbReference type="ARBA" id="ARBA00022840"/>
    </source>
</evidence>
<dbReference type="Gene3D" id="3.30.230.10">
    <property type="match status" value="1"/>
</dbReference>
<evidence type="ECO:0000256" key="1">
    <source>
        <dbReference type="ARBA" id="ARBA00006354"/>
    </source>
</evidence>
<dbReference type="KEGG" id="hna:Hneap_2393"/>
<dbReference type="InterPro" id="IPR001208">
    <property type="entry name" value="MCM_dom"/>
</dbReference>
<evidence type="ECO:0000313" key="5">
    <source>
        <dbReference type="EMBL" id="ACX97202.1"/>
    </source>
</evidence>
<dbReference type="SMART" id="SM00382">
    <property type="entry name" value="AAA"/>
    <property type="match status" value="1"/>
</dbReference>
<dbReference type="InterPro" id="IPR004482">
    <property type="entry name" value="Mg_chelat-rel"/>
</dbReference>
<name>D0KXL4_HALNC</name>
<dbReference type="SUPFAM" id="SSF52540">
    <property type="entry name" value="P-loop containing nucleoside triphosphate hydrolases"/>
    <property type="match status" value="1"/>
</dbReference>
<dbReference type="HOGENOM" id="CLU_026145_1_1_6"/>
<dbReference type="Pfam" id="PF13541">
    <property type="entry name" value="ChlI"/>
    <property type="match status" value="1"/>
</dbReference>
<sequence>MSIAKVYSRAQVGIDAPLVTVEAHVTNGLPAITLVGLAETAVRESRDRVRAAILSSGFEFPPKRLTINLAPADLPKESARFDLAIAIAILAVTGQIPGKDAEAALQQLKHYEFLGELSLDGGIRPINGSLSAAIATRDARRILVLPKACGDEVSVIKDIHALTAHHLTAVVAHLAGQKNLDEIVPRPLEPIDPAMEGDLSEVRGQPRAKRALAIAAAGQHNLLLIGPPGAGKSMLAQRMPGILPPMTESEAIESARIASISSQGFTPERFGLRSFRSPHHSASSVALIGGGSNPKPGEISLAHFGVLFLDELPEFDRKVLEALREPLENGKITISRAAQQAEFPAQFQLIAAMNPSPQGVEIDSIAAQRYRAKLSGPLLDRIDMHLEIPRVPATEFNSVAAEETSAEVRARVTEARAVMLRRQSKPNAQLSSSELGNVAELDPKNQLFLNQAIEKLKLSGRARNRILKVARTIADLDGKPQIDTACLSEAMGYRNLDRLFRIG</sequence>
<dbReference type="InterPro" id="IPR027417">
    <property type="entry name" value="P-loop_NTPase"/>
</dbReference>
<dbReference type="AlphaFoldDB" id="D0KXL4"/>
<accession>D0KXL4</accession>
<organism evidence="5 6">
    <name type="scientific">Halothiobacillus neapolitanus (strain ATCC 23641 / DSM 15147 / CIP 104769 / NCIMB 8539 / c2)</name>
    <name type="common">Thiobacillus neapolitanus</name>
    <dbReference type="NCBI Taxonomy" id="555778"/>
    <lineage>
        <taxon>Bacteria</taxon>
        <taxon>Pseudomonadati</taxon>
        <taxon>Pseudomonadota</taxon>
        <taxon>Gammaproteobacteria</taxon>
        <taxon>Chromatiales</taxon>
        <taxon>Halothiobacillaceae</taxon>
        <taxon>Halothiobacillus</taxon>
    </lineage>
</organism>
<dbReference type="Proteomes" id="UP000009102">
    <property type="component" value="Chromosome"/>
</dbReference>
<dbReference type="GO" id="GO:0005524">
    <property type="term" value="F:ATP binding"/>
    <property type="evidence" value="ECO:0007669"/>
    <property type="project" value="UniProtKB-KW"/>
</dbReference>
<dbReference type="InterPro" id="IPR003593">
    <property type="entry name" value="AAA+_ATPase"/>
</dbReference>
<feature type="domain" description="MCM C-terminal AAA(+) ATPase" evidence="4">
    <location>
        <begin position="297"/>
        <end position="384"/>
    </location>
</feature>
<protein>
    <submittedName>
        <fullName evidence="5">Mg chelatase, subunit ChlI</fullName>
    </submittedName>
</protein>
<evidence type="ECO:0000256" key="2">
    <source>
        <dbReference type="ARBA" id="ARBA00022741"/>
    </source>
</evidence>
<dbReference type="InterPro" id="IPR020568">
    <property type="entry name" value="Ribosomal_Su5_D2-typ_SF"/>
</dbReference>
<dbReference type="eggNOG" id="COG0606">
    <property type="taxonomic scope" value="Bacteria"/>
</dbReference>
<dbReference type="PRINTS" id="PR01657">
    <property type="entry name" value="MCMFAMILY"/>
</dbReference>
<dbReference type="STRING" id="555778.Hneap_2393"/>
<dbReference type="InterPro" id="IPR025158">
    <property type="entry name" value="Mg_chelat-rel_C"/>
</dbReference>
<dbReference type="InterPro" id="IPR000523">
    <property type="entry name" value="Mg_chelatse_chII-like_cat_dom"/>
</dbReference>
<dbReference type="InterPro" id="IPR045006">
    <property type="entry name" value="CHLI-like"/>
</dbReference>